<comment type="function">
    <text evidence="1">Core subunit of the mitochondrial membrane respiratory chain NADH dehydrogenase (Complex I) that is believed to belong to the minimal assembly required for catalysis. Complex I functions in the transfer of electrons from NADH to the respiratory chain. The immediate electron acceptor for the enzyme is believed to be ubiquinone.</text>
</comment>
<reference evidence="20" key="1">
    <citation type="journal article" date="2018" name="J. ISSAAS">
        <title>The contribution of mitochondrial metagenomics to large-scale data mining and phylogenetic analysis of Coleoptera.</title>
        <authorList>
            <person name="Miller K."/>
            <person name="Linard B."/>
            <person name="Motyka M."/>
            <person name="Bocek M."/>
            <person name="Vogler A.P."/>
        </authorList>
    </citation>
    <scope>NUCLEOTIDE SEQUENCE</scope>
</reference>
<dbReference type="InterPro" id="IPR003917">
    <property type="entry name" value="NADH_UbQ_OxRdtase_chain2"/>
</dbReference>
<evidence type="ECO:0000256" key="14">
    <source>
        <dbReference type="ARBA" id="ARBA00023075"/>
    </source>
</evidence>
<evidence type="ECO:0000256" key="2">
    <source>
        <dbReference type="ARBA" id="ARBA00004448"/>
    </source>
</evidence>
<comment type="catalytic activity">
    <reaction evidence="17 18">
        <text>a ubiquinone + NADH + 5 H(+)(in) = a ubiquinol + NAD(+) + 4 H(+)(out)</text>
        <dbReference type="Rhea" id="RHEA:29091"/>
        <dbReference type="Rhea" id="RHEA-COMP:9565"/>
        <dbReference type="Rhea" id="RHEA-COMP:9566"/>
        <dbReference type="ChEBI" id="CHEBI:15378"/>
        <dbReference type="ChEBI" id="CHEBI:16389"/>
        <dbReference type="ChEBI" id="CHEBI:17976"/>
        <dbReference type="ChEBI" id="CHEBI:57540"/>
        <dbReference type="ChEBI" id="CHEBI:57945"/>
        <dbReference type="EC" id="7.1.1.2"/>
    </reaction>
</comment>
<evidence type="ECO:0000256" key="13">
    <source>
        <dbReference type="ARBA" id="ARBA00023027"/>
    </source>
</evidence>
<evidence type="ECO:0000256" key="15">
    <source>
        <dbReference type="ARBA" id="ARBA00023128"/>
    </source>
</evidence>
<evidence type="ECO:0000256" key="10">
    <source>
        <dbReference type="ARBA" id="ARBA00022967"/>
    </source>
</evidence>
<dbReference type="GO" id="GO:0005743">
    <property type="term" value="C:mitochondrial inner membrane"/>
    <property type="evidence" value="ECO:0007669"/>
    <property type="project" value="UniProtKB-SubCell"/>
</dbReference>
<gene>
    <name evidence="20" type="primary">nad2</name>
</gene>
<name>A0A346RJR2_9CUCU</name>
<evidence type="ECO:0000259" key="19">
    <source>
        <dbReference type="Pfam" id="PF00361"/>
    </source>
</evidence>
<feature type="transmembrane region" description="Helical" evidence="18">
    <location>
        <begin position="310"/>
        <end position="331"/>
    </location>
</feature>
<feature type="transmembrane region" description="Helical" evidence="18">
    <location>
        <begin position="265"/>
        <end position="289"/>
    </location>
</feature>
<proteinExistence type="inferred from homology"/>
<dbReference type="PRINTS" id="PR01436">
    <property type="entry name" value="NADHDHGNASE2"/>
</dbReference>
<dbReference type="Pfam" id="PF00361">
    <property type="entry name" value="Proton_antipo_M"/>
    <property type="match status" value="1"/>
</dbReference>
<feature type="transmembrane region" description="Helical" evidence="18">
    <location>
        <begin position="169"/>
        <end position="187"/>
    </location>
</feature>
<geneLocation type="mitochondrion" evidence="20"/>
<feature type="transmembrane region" description="Helical" evidence="18">
    <location>
        <begin position="233"/>
        <end position="253"/>
    </location>
</feature>
<keyword evidence="8 18" id="KW-0812">Transmembrane</keyword>
<feature type="transmembrane region" description="Helical" evidence="18">
    <location>
        <begin position="193"/>
        <end position="213"/>
    </location>
</feature>
<keyword evidence="14 18" id="KW-0830">Ubiquinone</keyword>
<evidence type="ECO:0000256" key="17">
    <source>
        <dbReference type="ARBA" id="ARBA00049551"/>
    </source>
</evidence>
<evidence type="ECO:0000256" key="3">
    <source>
        <dbReference type="ARBA" id="ARBA00007012"/>
    </source>
</evidence>
<evidence type="ECO:0000256" key="1">
    <source>
        <dbReference type="ARBA" id="ARBA00003257"/>
    </source>
</evidence>
<sequence length="332" mass="39224">MKFYKILFFNTLILGTFISISAYSWMAMWIGLEINLLSFIPLMKSENKFSSESAFKYFIIQALASMMILFSINLNLIFTDSFLNSISFYLINSAFLIKMGCAPFHFWFIEVIEGLSWLNSLLILTWQKIAPMTLLMYTFFSNYYLMFIIISSLTVSGFKSWNQTKLKKILALSSINHMSWMLSILYLNHSIWLFYFLIYSFMNLSLILIFLKYNTIYLSQMFSIMKFNKSSKILFFSNFFSLAGLPPFLGFFPKWLVISTLMEKNFYLLSLLLIMFTLLMMYIYLNLSFNALMLNINETKMKFFTIENNTLFFLNMFNLLGLGFSSLMFIYF</sequence>
<dbReference type="AlphaFoldDB" id="A0A346RJR2"/>
<organism evidence="20">
    <name type="scientific">Cucujoidea sp. 10 KM-2017</name>
    <dbReference type="NCBI Taxonomy" id="2219346"/>
    <lineage>
        <taxon>Eukaryota</taxon>
        <taxon>Metazoa</taxon>
        <taxon>Ecdysozoa</taxon>
        <taxon>Arthropoda</taxon>
        <taxon>Hexapoda</taxon>
        <taxon>Insecta</taxon>
        <taxon>Pterygota</taxon>
        <taxon>Neoptera</taxon>
        <taxon>Endopterygota</taxon>
        <taxon>Coleoptera</taxon>
        <taxon>Polyphaga</taxon>
        <taxon>Cucujiformia</taxon>
    </lineage>
</organism>
<comment type="subcellular location">
    <subcellularLocation>
        <location evidence="2 18">Mitochondrion inner membrane</location>
        <topology evidence="2 18">Multi-pass membrane protein</topology>
    </subcellularLocation>
</comment>
<dbReference type="InterPro" id="IPR001750">
    <property type="entry name" value="ND/Mrp_TM"/>
</dbReference>
<comment type="similarity">
    <text evidence="3 18">Belongs to the complex I subunit 2 family.</text>
</comment>
<dbReference type="InterPro" id="IPR050175">
    <property type="entry name" value="Complex_I_Subunit_2"/>
</dbReference>
<keyword evidence="9 18" id="KW-0999">Mitochondrion inner membrane</keyword>
<dbReference type="GO" id="GO:0006120">
    <property type="term" value="P:mitochondrial electron transport, NADH to ubiquinone"/>
    <property type="evidence" value="ECO:0007669"/>
    <property type="project" value="InterPro"/>
</dbReference>
<keyword evidence="12 18" id="KW-1133">Transmembrane helix</keyword>
<dbReference type="GO" id="GO:0008137">
    <property type="term" value="F:NADH dehydrogenase (ubiquinone) activity"/>
    <property type="evidence" value="ECO:0007669"/>
    <property type="project" value="UniProtKB-EC"/>
</dbReference>
<evidence type="ECO:0000256" key="5">
    <source>
        <dbReference type="ARBA" id="ARBA00021008"/>
    </source>
</evidence>
<keyword evidence="15 18" id="KW-0496">Mitochondrion</keyword>
<protein>
    <recommendedName>
        <fullName evidence="5 18">NADH-ubiquinone oxidoreductase chain 2</fullName>
        <ecNumber evidence="4 18">7.1.1.2</ecNumber>
    </recommendedName>
</protein>
<feature type="transmembrane region" description="Helical" evidence="18">
    <location>
        <begin position="12"/>
        <end position="34"/>
    </location>
</feature>
<dbReference type="PANTHER" id="PTHR46552">
    <property type="entry name" value="NADH-UBIQUINONE OXIDOREDUCTASE CHAIN 2"/>
    <property type="match status" value="1"/>
</dbReference>
<evidence type="ECO:0000313" key="20">
    <source>
        <dbReference type="EMBL" id="AXS66309.1"/>
    </source>
</evidence>
<dbReference type="EC" id="7.1.1.2" evidence="4 18"/>
<evidence type="ECO:0000256" key="9">
    <source>
        <dbReference type="ARBA" id="ARBA00022792"/>
    </source>
</evidence>
<keyword evidence="13 18" id="KW-0520">NAD</keyword>
<dbReference type="EMBL" id="MG193492">
    <property type="protein sequence ID" value="AXS66309.1"/>
    <property type="molecule type" value="Genomic_DNA"/>
</dbReference>
<feature type="transmembrane region" description="Helical" evidence="18">
    <location>
        <begin position="88"/>
        <end position="109"/>
    </location>
</feature>
<feature type="transmembrane region" description="Helical" evidence="18">
    <location>
        <begin position="54"/>
        <end position="76"/>
    </location>
</feature>
<evidence type="ECO:0000256" key="4">
    <source>
        <dbReference type="ARBA" id="ARBA00012944"/>
    </source>
</evidence>
<evidence type="ECO:0000256" key="18">
    <source>
        <dbReference type="RuleBase" id="RU003403"/>
    </source>
</evidence>
<keyword evidence="6" id="KW-0813">Transport</keyword>
<accession>A0A346RJR2</accession>
<comment type="function">
    <text evidence="18">Core subunit of the mitochondrial membrane respiratory chain NADH dehydrogenase (Complex I) which catalyzes electron transfer from NADH through the respiratory chain, using ubiquinone as an electron acceptor. Essential for the catalytic activity and assembly of complex I.</text>
</comment>
<evidence type="ECO:0000256" key="16">
    <source>
        <dbReference type="ARBA" id="ARBA00023136"/>
    </source>
</evidence>
<keyword evidence="10 18" id="KW-1278">Translocase</keyword>
<evidence type="ECO:0000256" key="6">
    <source>
        <dbReference type="ARBA" id="ARBA00022448"/>
    </source>
</evidence>
<dbReference type="PANTHER" id="PTHR46552:SF1">
    <property type="entry name" value="NADH-UBIQUINONE OXIDOREDUCTASE CHAIN 2"/>
    <property type="match status" value="1"/>
</dbReference>
<keyword evidence="11 18" id="KW-0249">Electron transport</keyword>
<evidence type="ECO:0000256" key="7">
    <source>
        <dbReference type="ARBA" id="ARBA00022660"/>
    </source>
</evidence>
<evidence type="ECO:0000256" key="11">
    <source>
        <dbReference type="ARBA" id="ARBA00022982"/>
    </source>
</evidence>
<feature type="transmembrane region" description="Helical" evidence="18">
    <location>
        <begin position="129"/>
        <end position="157"/>
    </location>
</feature>
<evidence type="ECO:0000256" key="8">
    <source>
        <dbReference type="ARBA" id="ARBA00022692"/>
    </source>
</evidence>
<feature type="domain" description="NADH:quinone oxidoreductase/Mrp antiporter transmembrane" evidence="19">
    <location>
        <begin position="22"/>
        <end position="274"/>
    </location>
</feature>
<keyword evidence="16 18" id="KW-0472">Membrane</keyword>
<evidence type="ECO:0000256" key="12">
    <source>
        <dbReference type="ARBA" id="ARBA00022989"/>
    </source>
</evidence>
<keyword evidence="7 18" id="KW-0679">Respiratory chain</keyword>